<feature type="domain" description="Type II secretion system protein GspF" evidence="7">
    <location>
        <begin position="104"/>
        <end position="225"/>
    </location>
</feature>
<keyword evidence="2" id="KW-1003">Cell membrane</keyword>
<comment type="subcellular location">
    <subcellularLocation>
        <location evidence="1">Cell membrane</location>
        <topology evidence="1">Multi-pass membrane protein</topology>
    </subcellularLocation>
</comment>
<evidence type="ECO:0000256" key="1">
    <source>
        <dbReference type="ARBA" id="ARBA00004651"/>
    </source>
</evidence>
<dbReference type="GO" id="GO:0005886">
    <property type="term" value="C:plasma membrane"/>
    <property type="evidence" value="ECO:0007669"/>
    <property type="project" value="UniProtKB-SubCell"/>
</dbReference>
<organism evidence="8 9">
    <name type="scientific">Thermococcus sibiricus</name>
    <dbReference type="NCBI Taxonomy" id="172049"/>
    <lineage>
        <taxon>Archaea</taxon>
        <taxon>Methanobacteriati</taxon>
        <taxon>Methanobacteriota</taxon>
        <taxon>Thermococci</taxon>
        <taxon>Thermococcales</taxon>
        <taxon>Thermococcaceae</taxon>
        <taxon>Thermococcus</taxon>
    </lineage>
</organism>
<dbReference type="InterPro" id="IPR056569">
    <property type="entry name" value="ArlJ-like"/>
</dbReference>
<feature type="transmembrane region" description="Helical" evidence="6">
    <location>
        <begin position="28"/>
        <end position="60"/>
    </location>
</feature>
<feature type="transmembrane region" description="Helical" evidence="6">
    <location>
        <begin position="252"/>
        <end position="271"/>
    </location>
</feature>
<gene>
    <name evidence="8" type="ORF">XD54_1935</name>
</gene>
<dbReference type="Gene3D" id="1.20.81.30">
    <property type="entry name" value="Type II secretion system (T2SS), domain F"/>
    <property type="match status" value="1"/>
</dbReference>
<keyword evidence="5 6" id="KW-0472">Membrane</keyword>
<feature type="transmembrane region" description="Helical" evidence="6">
    <location>
        <begin position="210"/>
        <end position="232"/>
    </location>
</feature>
<keyword evidence="3 6" id="KW-0812">Transmembrane</keyword>
<evidence type="ECO:0000256" key="6">
    <source>
        <dbReference type="SAM" id="Phobius"/>
    </source>
</evidence>
<evidence type="ECO:0000256" key="5">
    <source>
        <dbReference type="ARBA" id="ARBA00023136"/>
    </source>
</evidence>
<proteinExistence type="predicted"/>
<dbReference type="PANTHER" id="PTHR35402">
    <property type="entry name" value="INTEGRAL MEMBRANE PROTEIN-RELATED"/>
    <property type="match status" value="1"/>
</dbReference>
<evidence type="ECO:0000259" key="7">
    <source>
        <dbReference type="Pfam" id="PF00482"/>
    </source>
</evidence>
<dbReference type="EMBL" id="LGFD01000065">
    <property type="protein sequence ID" value="KUK16771.1"/>
    <property type="molecule type" value="Genomic_DNA"/>
</dbReference>
<evidence type="ECO:0000256" key="2">
    <source>
        <dbReference type="ARBA" id="ARBA00022475"/>
    </source>
</evidence>
<dbReference type="InterPro" id="IPR042094">
    <property type="entry name" value="T2SS_GspF_sf"/>
</dbReference>
<dbReference type="PANTHER" id="PTHR35402:SF1">
    <property type="entry name" value="TYPE II SECRETION SYSTEM PROTEIN GSPF DOMAIN-CONTAINING PROTEIN"/>
    <property type="match status" value="1"/>
</dbReference>
<name>A0A101EK10_9EURY</name>
<reference evidence="9" key="1">
    <citation type="journal article" date="2015" name="MBio">
        <title>Genome-Resolved Metagenomic Analysis Reveals Roles for Candidate Phyla and Other Microbial Community Members in Biogeochemical Transformations in Oil Reservoirs.</title>
        <authorList>
            <person name="Hu P."/>
            <person name="Tom L."/>
            <person name="Singh A."/>
            <person name="Thomas B.C."/>
            <person name="Baker B.J."/>
            <person name="Piceno Y.M."/>
            <person name="Andersen G.L."/>
            <person name="Banfield J.F."/>
        </authorList>
    </citation>
    <scope>NUCLEOTIDE SEQUENCE [LARGE SCALE GENOMIC DNA]</scope>
</reference>
<protein>
    <submittedName>
        <fullName evidence="8">Bacterial type II secretion system protein F domain, putative</fullName>
    </submittedName>
</protein>
<feature type="transmembrane region" description="Helical" evidence="6">
    <location>
        <begin position="283"/>
        <end position="302"/>
    </location>
</feature>
<evidence type="ECO:0000313" key="8">
    <source>
        <dbReference type="EMBL" id="KUK16771.1"/>
    </source>
</evidence>
<dbReference type="RefSeq" id="WP_283217951.1">
    <property type="nucleotide sequence ID" value="NZ_LGFD01000065.1"/>
</dbReference>
<evidence type="ECO:0000256" key="3">
    <source>
        <dbReference type="ARBA" id="ARBA00022692"/>
    </source>
</evidence>
<dbReference type="PATRIC" id="fig|172049.5.peg.109"/>
<evidence type="ECO:0000313" key="9">
    <source>
        <dbReference type="Proteomes" id="UP000053911"/>
    </source>
</evidence>
<accession>A0A101EK10</accession>
<dbReference type="Proteomes" id="UP000053911">
    <property type="component" value="Unassembled WGS sequence"/>
</dbReference>
<keyword evidence="4 6" id="KW-1133">Transmembrane helix</keyword>
<comment type="caution">
    <text evidence="8">The sequence shown here is derived from an EMBL/GenBank/DDBJ whole genome shotgun (WGS) entry which is preliminary data.</text>
</comment>
<dbReference type="InterPro" id="IPR018076">
    <property type="entry name" value="T2SS_GspF_dom"/>
</dbReference>
<dbReference type="Pfam" id="PF00482">
    <property type="entry name" value="T2SSF"/>
    <property type="match status" value="1"/>
</dbReference>
<sequence>MAEIRFLRPIAGALGKVIPKKWTRRYELFLYSAGISFLALEFLLVSILLGVLVAVVVFLISPVKFYALPAFFVVFLGIAWVYPYWKVTKKTEDMENNIPDAFFYLASSLRAGVSFSEALEEASTARFGALTDEFKRTVNEIKRGRSTYEALKTFALRNRRSIVIYRSTMIILEAYERGAPMADVLVAVANDVREILRIRKERRASTGMQAMFFIIASGFLGPGILGIVSQLIGSMNTPEIGLNLPLDSIYNILLAFVGVQAIVSGLGIGIIREGKFSAGFKYSAMLAIMGLLIFLVATKVQISGLGFI</sequence>
<evidence type="ECO:0000256" key="4">
    <source>
        <dbReference type="ARBA" id="ARBA00022989"/>
    </source>
</evidence>
<feature type="transmembrane region" description="Helical" evidence="6">
    <location>
        <begin position="66"/>
        <end position="85"/>
    </location>
</feature>
<dbReference type="AlphaFoldDB" id="A0A101EK10"/>